<evidence type="ECO:0000313" key="6">
    <source>
        <dbReference type="Proteomes" id="UP000789570"/>
    </source>
</evidence>
<dbReference type="PROSITE" id="PS50188">
    <property type="entry name" value="B302_SPRY"/>
    <property type="match status" value="1"/>
</dbReference>
<accession>A0A9N8V5K7</accession>
<organism evidence="5 6">
    <name type="scientific">Funneliformis caledonium</name>
    <dbReference type="NCBI Taxonomy" id="1117310"/>
    <lineage>
        <taxon>Eukaryota</taxon>
        <taxon>Fungi</taxon>
        <taxon>Fungi incertae sedis</taxon>
        <taxon>Mucoromycota</taxon>
        <taxon>Glomeromycotina</taxon>
        <taxon>Glomeromycetes</taxon>
        <taxon>Glomerales</taxon>
        <taxon>Glomeraceae</taxon>
        <taxon>Funneliformis</taxon>
    </lineage>
</organism>
<dbReference type="Pfam" id="PF00622">
    <property type="entry name" value="SPRY"/>
    <property type="match status" value="1"/>
</dbReference>
<dbReference type="Proteomes" id="UP000789570">
    <property type="component" value="Unassembled WGS sequence"/>
</dbReference>
<feature type="chain" id="PRO_5040158467" evidence="3">
    <location>
        <begin position="19"/>
        <end position="551"/>
    </location>
</feature>
<keyword evidence="2" id="KW-1133">Transmembrane helix</keyword>
<evidence type="ECO:0000256" key="2">
    <source>
        <dbReference type="SAM" id="Phobius"/>
    </source>
</evidence>
<keyword evidence="6" id="KW-1185">Reference proteome</keyword>
<reference evidence="5" key="1">
    <citation type="submission" date="2021-06" db="EMBL/GenBank/DDBJ databases">
        <authorList>
            <person name="Kallberg Y."/>
            <person name="Tangrot J."/>
            <person name="Rosling A."/>
        </authorList>
    </citation>
    <scope>NUCLEOTIDE SEQUENCE</scope>
    <source>
        <strain evidence="5">UK204</strain>
    </source>
</reference>
<dbReference type="InterPro" id="IPR050618">
    <property type="entry name" value="Ubq-SigPath_Reg"/>
</dbReference>
<feature type="domain" description="B30.2/SPRY" evidence="4">
    <location>
        <begin position="240"/>
        <end position="450"/>
    </location>
</feature>
<keyword evidence="2" id="KW-0472">Membrane</keyword>
<dbReference type="SUPFAM" id="SSF49899">
    <property type="entry name" value="Concanavalin A-like lectins/glucanases"/>
    <property type="match status" value="1"/>
</dbReference>
<name>A0A9N8V5K7_9GLOM</name>
<keyword evidence="3" id="KW-0732">Signal</keyword>
<dbReference type="Gene3D" id="2.60.120.920">
    <property type="match status" value="1"/>
</dbReference>
<dbReference type="SMART" id="SM00449">
    <property type="entry name" value="SPRY"/>
    <property type="match status" value="1"/>
</dbReference>
<feature type="region of interest" description="Disordered" evidence="1">
    <location>
        <begin position="133"/>
        <end position="152"/>
    </location>
</feature>
<comment type="caution">
    <text evidence="5">The sequence shown here is derived from an EMBL/GenBank/DDBJ whole genome shotgun (WGS) entry which is preliminary data.</text>
</comment>
<dbReference type="PANTHER" id="PTHR12864">
    <property type="entry name" value="RAN BINDING PROTEIN 9-RELATED"/>
    <property type="match status" value="1"/>
</dbReference>
<dbReference type="InterPro" id="IPR003877">
    <property type="entry name" value="SPRY_dom"/>
</dbReference>
<proteinExistence type="predicted"/>
<feature type="signal peptide" evidence="3">
    <location>
        <begin position="1"/>
        <end position="18"/>
    </location>
</feature>
<protein>
    <submittedName>
        <fullName evidence="5">8062_t:CDS:1</fullName>
    </submittedName>
</protein>
<dbReference type="EMBL" id="CAJVPQ010000086">
    <property type="protein sequence ID" value="CAG8444443.1"/>
    <property type="molecule type" value="Genomic_DNA"/>
</dbReference>
<dbReference type="InterPro" id="IPR013320">
    <property type="entry name" value="ConA-like_dom_sf"/>
</dbReference>
<evidence type="ECO:0000313" key="5">
    <source>
        <dbReference type="EMBL" id="CAG8444443.1"/>
    </source>
</evidence>
<dbReference type="InterPro" id="IPR043136">
    <property type="entry name" value="B30.2/SPRY_sf"/>
</dbReference>
<sequence>MNSFSLIVILINSPLIFSQEIDLGDRDDSRCTTAKCIITFIFLILILFTITICCFYSIHKKRQKLKSITNATSKSVTVDTTTNAMSQSVSSKSTELDLENNWITDVYSNKDLLGLKKKFYNFDNDSLQSVRLSPEDKKNTSITNGAKGGNPSHVVVSPPNAYHLISPIVASPPANSTHTSPPVKDLTAKALEFLIKNPPKDVLPSQEEVHSIFKVHENIYLNPYSSWKFAIGANVVEESGVVQITNYGKLVEINTRKWSSVTNNVCVQSNYPFFIPKSSTIRRNSISSTIDRAQGTTNPNTHMKRNSNKVNEDVMHYFEVTVVSKATDVDTIISIGLSTKPFPYFRLPGWNKHSVGYQSNDGHLYHNEISSSREYGPTYNVGDIIGCGYKPSTKEVFFTKNGNYLGAYAPSRNPFIEPKDDENSLDHVWYPTIAANGQCKLEINFGGDIVKDIFKYRLARNFGPGAPLSIVKQLRGGELIGSFEKCKSENVELERVGLNDEEKRVKFVEAPTTEKRVKRTPHRRRTPYAWDDQLRPIFNDERVDKKEKGNK</sequence>
<keyword evidence="2" id="KW-0812">Transmembrane</keyword>
<feature type="transmembrane region" description="Helical" evidence="2">
    <location>
        <begin position="37"/>
        <end position="58"/>
    </location>
</feature>
<evidence type="ECO:0000259" key="4">
    <source>
        <dbReference type="PROSITE" id="PS50188"/>
    </source>
</evidence>
<evidence type="ECO:0000256" key="3">
    <source>
        <dbReference type="SAM" id="SignalP"/>
    </source>
</evidence>
<dbReference type="AlphaFoldDB" id="A0A9N8V5K7"/>
<dbReference type="InterPro" id="IPR001870">
    <property type="entry name" value="B30.2/SPRY"/>
</dbReference>
<gene>
    <name evidence="5" type="ORF">FCALED_LOCUS791</name>
</gene>
<dbReference type="OrthoDB" id="258495at2759"/>
<evidence type="ECO:0000256" key="1">
    <source>
        <dbReference type="SAM" id="MobiDB-lite"/>
    </source>
</evidence>